<dbReference type="EMBL" id="UINC01066201">
    <property type="protein sequence ID" value="SVB96655.1"/>
    <property type="molecule type" value="Genomic_DNA"/>
</dbReference>
<feature type="non-terminal residue" evidence="1">
    <location>
        <position position="88"/>
    </location>
</feature>
<protein>
    <submittedName>
        <fullName evidence="1">Uncharacterized protein</fullName>
    </submittedName>
</protein>
<organism evidence="1">
    <name type="scientific">marine metagenome</name>
    <dbReference type="NCBI Taxonomy" id="408172"/>
    <lineage>
        <taxon>unclassified sequences</taxon>
        <taxon>metagenomes</taxon>
        <taxon>ecological metagenomes</taxon>
    </lineage>
</organism>
<sequence length="88" mass="9976">MDFIKTKKIIFTVFSLLMLVLLYSLGKTIILYPQIDKIELGKINGKAETATQPQNFNDEVVNDATFEYELIGYRVDTIGKDSSVVVKK</sequence>
<gene>
    <name evidence="1" type="ORF">METZ01_LOCUS249509</name>
</gene>
<evidence type="ECO:0000313" key="1">
    <source>
        <dbReference type="EMBL" id="SVB96655.1"/>
    </source>
</evidence>
<reference evidence="1" key="1">
    <citation type="submission" date="2018-05" db="EMBL/GenBank/DDBJ databases">
        <authorList>
            <person name="Lanie J.A."/>
            <person name="Ng W.-L."/>
            <person name="Kazmierczak K.M."/>
            <person name="Andrzejewski T.M."/>
            <person name="Davidsen T.M."/>
            <person name="Wayne K.J."/>
            <person name="Tettelin H."/>
            <person name="Glass J.I."/>
            <person name="Rusch D."/>
            <person name="Podicherti R."/>
            <person name="Tsui H.-C.T."/>
            <person name="Winkler M.E."/>
        </authorList>
    </citation>
    <scope>NUCLEOTIDE SEQUENCE</scope>
</reference>
<proteinExistence type="predicted"/>
<dbReference type="AlphaFoldDB" id="A0A382IB99"/>
<name>A0A382IB99_9ZZZZ</name>
<accession>A0A382IB99</accession>